<dbReference type="SMART" id="SM00481">
    <property type="entry name" value="POLIIIAc"/>
    <property type="match status" value="1"/>
</dbReference>
<evidence type="ECO:0000313" key="3">
    <source>
        <dbReference type="Proteomes" id="UP000463939"/>
    </source>
</evidence>
<dbReference type="CDD" id="cd07438">
    <property type="entry name" value="PHP_HisPPase_AMP"/>
    <property type="match status" value="1"/>
</dbReference>
<dbReference type="SUPFAM" id="SSF89550">
    <property type="entry name" value="PHP domain-like"/>
    <property type="match status" value="1"/>
</dbReference>
<name>A0A809SE12_9PROT</name>
<dbReference type="InterPro" id="IPR016195">
    <property type="entry name" value="Pol/histidinol_Pase-like"/>
</dbReference>
<dbReference type="Gene3D" id="1.10.150.650">
    <property type="match status" value="1"/>
</dbReference>
<dbReference type="Pfam" id="PF02811">
    <property type="entry name" value="PHP"/>
    <property type="match status" value="1"/>
</dbReference>
<dbReference type="InterPro" id="IPR003141">
    <property type="entry name" value="Pol/His_phosphatase_N"/>
</dbReference>
<accession>A0A809SE12</accession>
<organism evidence="2 3">
    <name type="scientific">Sulfuriferula nivalis</name>
    <dbReference type="NCBI Taxonomy" id="2675298"/>
    <lineage>
        <taxon>Bacteria</taxon>
        <taxon>Pseudomonadati</taxon>
        <taxon>Pseudomonadota</taxon>
        <taxon>Betaproteobacteria</taxon>
        <taxon>Nitrosomonadales</taxon>
        <taxon>Sulfuricellaceae</taxon>
        <taxon>Sulfuriferula</taxon>
    </lineage>
</organism>
<dbReference type="PANTHER" id="PTHR42924:SF3">
    <property type="entry name" value="POLYMERASE_HISTIDINOL PHOSPHATASE N-TERMINAL DOMAIN-CONTAINING PROTEIN"/>
    <property type="match status" value="1"/>
</dbReference>
<dbReference type="InterPro" id="IPR004013">
    <property type="entry name" value="PHP_dom"/>
</dbReference>
<proteinExistence type="predicted"/>
<dbReference type="KEGG" id="sniv:SFSGTM_17350"/>
<dbReference type="EMBL" id="AP021881">
    <property type="protein sequence ID" value="BBP01027.1"/>
    <property type="molecule type" value="Genomic_DNA"/>
</dbReference>
<sequence length="285" mass="30723">MMNPSETPENYDLHCHSNASDGMLPPADLIARAHAQGVTALALTDHDDVAGLAPARFAAEALGLKLINGVEISVTWGAHTLHVVGLNIDPEHPDLVAGLAGIRTGRGERAIKMAEGLRNVGITDSLAGAYQHADNPNLIGRMHFARYLVAQGLVKDTRTVFKKFLVKGKPGYVPHKWAELSDAVAWICASGGQAVLAHPGRYQMGSGKMHELLEYFKSVGGEGIEVVTGSHSPDQYPQYANLAQKFGLLSSRGSDFHAPGEGYRDIGRLPPLPEICTPIWHDWNM</sequence>
<dbReference type="NCBIfam" id="NF041577">
    <property type="entry name" value="nside_bi_sphtase"/>
    <property type="match status" value="1"/>
</dbReference>
<feature type="domain" description="Polymerase/histidinol phosphatase N-terminal" evidence="1">
    <location>
        <begin position="11"/>
        <end position="76"/>
    </location>
</feature>
<dbReference type="AlphaFoldDB" id="A0A809SE12"/>
<dbReference type="GO" id="GO:0035312">
    <property type="term" value="F:5'-3' DNA exonuclease activity"/>
    <property type="evidence" value="ECO:0007669"/>
    <property type="project" value="TreeGrafter"/>
</dbReference>
<dbReference type="RefSeq" id="WP_232525952.1">
    <property type="nucleotide sequence ID" value="NZ_AP021881.1"/>
</dbReference>
<evidence type="ECO:0000259" key="1">
    <source>
        <dbReference type="SMART" id="SM00481"/>
    </source>
</evidence>
<dbReference type="Gene3D" id="3.20.20.140">
    <property type="entry name" value="Metal-dependent hydrolases"/>
    <property type="match status" value="1"/>
</dbReference>
<dbReference type="Proteomes" id="UP000463939">
    <property type="component" value="Chromosome"/>
</dbReference>
<keyword evidence="3" id="KW-1185">Reference proteome</keyword>
<evidence type="ECO:0000313" key="2">
    <source>
        <dbReference type="EMBL" id="BBP01027.1"/>
    </source>
</evidence>
<protein>
    <submittedName>
        <fullName evidence="2">Phosphatase</fullName>
    </submittedName>
</protein>
<dbReference type="PANTHER" id="PTHR42924">
    <property type="entry name" value="EXONUCLEASE"/>
    <property type="match status" value="1"/>
</dbReference>
<gene>
    <name evidence="2" type="ORF">SFSGTM_17350</name>
</gene>
<dbReference type="InterPro" id="IPR052018">
    <property type="entry name" value="PHP_domain"/>
</dbReference>
<dbReference type="InterPro" id="IPR049742">
    <property type="entry name" value="35NBP"/>
</dbReference>
<reference evidence="3" key="1">
    <citation type="submission" date="2019-11" db="EMBL/GenBank/DDBJ databases">
        <title>Isolation and characterization of a novel species in the genus Sulfuriferula.</title>
        <authorList>
            <person name="Mochizuki J."/>
            <person name="Kojima H."/>
            <person name="Fukui M."/>
        </authorList>
    </citation>
    <scope>NUCLEOTIDE SEQUENCE [LARGE SCALE GENOMIC DNA]</scope>
    <source>
        <strain evidence="3">SGTM</strain>
    </source>
</reference>
<dbReference type="GO" id="GO:0004534">
    <property type="term" value="F:5'-3' RNA exonuclease activity"/>
    <property type="evidence" value="ECO:0007669"/>
    <property type="project" value="TreeGrafter"/>
</dbReference>